<dbReference type="EMBL" id="JAUHHV010000005">
    <property type="protein sequence ID" value="KAK1425764.1"/>
    <property type="molecule type" value="Genomic_DNA"/>
</dbReference>
<dbReference type="SMART" id="SM00451">
    <property type="entry name" value="ZnF_U1"/>
    <property type="match status" value="2"/>
</dbReference>
<dbReference type="InterPro" id="IPR003604">
    <property type="entry name" value="Matrin/U1-like-C_Znf_C2H2"/>
</dbReference>
<comment type="caution">
    <text evidence="5">The sequence shown here is derived from an EMBL/GenBank/DDBJ whole genome shotgun (WGS) entry which is preliminary data.</text>
</comment>
<gene>
    <name evidence="5" type="ORF">QVD17_21122</name>
</gene>
<dbReference type="Proteomes" id="UP001229421">
    <property type="component" value="Unassembled WGS sequence"/>
</dbReference>
<dbReference type="InterPro" id="IPR036236">
    <property type="entry name" value="Znf_C2H2_sf"/>
</dbReference>
<evidence type="ECO:0000256" key="3">
    <source>
        <dbReference type="ARBA" id="ARBA00022833"/>
    </source>
</evidence>
<name>A0AAD8NYP9_TARER</name>
<evidence type="ECO:0000313" key="5">
    <source>
        <dbReference type="EMBL" id="KAK1425764.1"/>
    </source>
</evidence>
<protein>
    <recommendedName>
        <fullName evidence="4">C2H2-type domain-containing protein</fullName>
    </recommendedName>
</protein>
<keyword evidence="6" id="KW-1185">Reference proteome</keyword>
<organism evidence="5 6">
    <name type="scientific">Tagetes erecta</name>
    <name type="common">African marigold</name>
    <dbReference type="NCBI Taxonomy" id="13708"/>
    <lineage>
        <taxon>Eukaryota</taxon>
        <taxon>Viridiplantae</taxon>
        <taxon>Streptophyta</taxon>
        <taxon>Embryophyta</taxon>
        <taxon>Tracheophyta</taxon>
        <taxon>Spermatophyta</taxon>
        <taxon>Magnoliopsida</taxon>
        <taxon>eudicotyledons</taxon>
        <taxon>Gunneridae</taxon>
        <taxon>Pentapetalae</taxon>
        <taxon>asterids</taxon>
        <taxon>campanulids</taxon>
        <taxon>Asterales</taxon>
        <taxon>Asteraceae</taxon>
        <taxon>Asteroideae</taxon>
        <taxon>Heliantheae alliance</taxon>
        <taxon>Tageteae</taxon>
        <taxon>Tagetes</taxon>
    </lineage>
</organism>
<keyword evidence="2" id="KW-0863">Zinc-finger</keyword>
<dbReference type="AlphaFoldDB" id="A0AAD8NYP9"/>
<dbReference type="Gene3D" id="3.30.160.60">
    <property type="entry name" value="Classic Zinc Finger"/>
    <property type="match status" value="1"/>
</dbReference>
<accession>A0AAD8NYP9</accession>
<keyword evidence="1" id="KW-0479">Metal-binding</keyword>
<sequence length="134" mass="15097">MITGLTVPVSEGQTLFDRKRKFQTCNTQCSSALQSSRNFRSSPRFVCVICRIAFATVFHLKNHSETFAHKAKVCKSKKEGANTSNPFYCEVCDILCSSSRVMEYHVSGLKHATFLQEFEDAKSQRVYGNLASNQ</sequence>
<dbReference type="SMART" id="SM00355">
    <property type="entry name" value="ZnF_C2H2"/>
    <property type="match status" value="2"/>
</dbReference>
<dbReference type="GO" id="GO:0008270">
    <property type="term" value="F:zinc ion binding"/>
    <property type="evidence" value="ECO:0007669"/>
    <property type="project" value="UniProtKB-KW"/>
</dbReference>
<proteinExistence type="predicted"/>
<reference evidence="5" key="1">
    <citation type="journal article" date="2023" name="bioRxiv">
        <title>Improved chromosome-level genome assembly for marigold (Tagetes erecta).</title>
        <authorList>
            <person name="Jiang F."/>
            <person name="Yuan L."/>
            <person name="Wang S."/>
            <person name="Wang H."/>
            <person name="Xu D."/>
            <person name="Wang A."/>
            <person name="Fan W."/>
        </authorList>
    </citation>
    <scope>NUCLEOTIDE SEQUENCE</scope>
    <source>
        <strain evidence="5">WSJ</strain>
        <tissue evidence="5">Leaf</tissue>
    </source>
</reference>
<evidence type="ECO:0000256" key="1">
    <source>
        <dbReference type="ARBA" id="ARBA00022723"/>
    </source>
</evidence>
<dbReference type="InterPro" id="IPR022755">
    <property type="entry name" value="Znf_C2H2_jaz"/>
</dbReference>
<evidence type="ECO:0000259" key="4">
    <source>
        <dbReference type="PROSITE" id="PS00028"/>
    </source>
</evidence>
<evidence type="ECO:0000256" key="2">
    <source>
        <dbReference type="ARBA" id="ARBA00022771"/>
    </source>
</evidence>
<feature type="domain" description="C2H2-type" evidence="4">
    <location>
        <begin position="47"/>
        <end position="69"/>
    </location>
</feature>
<dbReference type="GO" id="GO:0003676">
    <property type="term" value="F:nucleic acid binding"/>
    <property type="evidence" value="ECO:0007669"/>
    <property type="project" value="InterPro"/>
</dbReference>
<keyword evidence="3" id="KW-0862">Zinc</keyword>
<dbReference type="Pfam" id="PF12171">
    <property type="entry name" value="zf-C2H2_jaz"/>
    <property type="match status" value="1"/>
</dbReference>
<evidence type="ECO:0000313" key="6">
    <source>
        <dbReference type="Proteomes" id="UP001229421"/>
    </source>
</evidence>
<dbReference type="PROSITE" id="PS00028">
    <property type="entry name" value="ZINC_FINGER_C2H2_1"/>
    <property type="match status" value="1"/>
</dbReference>
<dbReference type="SUPFAM" id="SSF57667">
    <property type="entry name" value="beta-beta-alpha zinc fingers"/>
    <property type="match status" value="2"/>
</dbReference>
<dbReference type="InterPro" id="IPR013087">
    <property type="entry name" value="Znf_C2H2_type"/>
</dbReference>